<organism evidence="2 3">
    <name type="scientific">Exophiala dermatitidis</name>
    <name type="common">Black yeast-like fungus</name>
    <name type="synonym">Wangiella dermatitidis</name>
    <dbReference type="NCBI Taxonomy" id="5970"/>
    <lineage>
        <taxon>Eukaryota</taxon>
        <taxon>Fungi</taxon>
        <taxon>Dikarya</taxon>
        <taxon>Ascomycota</taxon>
        <taxon>Pezizomycotina</taxon>
        <taxon>Eurotiomycetes</taxon>
        <taxon>Chaetothyriomycetidae</taxon>
        <taxon>Chaetothyriales</taxon>
        <taxon>Herpotrichiellaceae</taxon>
        <taxon>Exophiala</taxon>
    </lineage>
</organism>
<feature type="compositionally biased region" description="Acidic residues" evidence="1">
    <location>
        <begin position="305"/>
        <end position="317"/>
    </location>
</feature>
<dbReference type="Proteomes" id="UP001161757">
    <property type="component" value="Unassembled WGS sequence"/>
</dbReference>
<comment type="caution">
    <text evidence="2">The sequence shown here is derived from an EMBL/GenBank/DDBJ whole genome shotgun (WGS) entry which is preliminary data.</text>
</comment>
<gene>
    <name evidence="2" type="ORF">HRR80_000927</name>
</gene>
<protein>
    <submittedName>
        <fullName evidence="2">Uncharacterized protein</fullName>
    </submittedName>
</protein>
<evidence type="ECO:0000313" key="3">
    <source>
        <dbReference type="Proteomes" id="UP001161757"/>
    </source>
</evidence>
<accession>A0AAN6F631</accession>
<feature type="region of interest" description="Disordered" evidence="1">
    <location>
        <begin position="1"/>
        <end position="129"/>
    </location>
</feature>
<evidence type="ECO:0000313" key="2">
    <source>
        <dbReference type="EMBL" id="KAJ8996192.1"/>
    </source>
</evidence>
<feature type="region of interest" description="Disordered" evidence="1">
    <location>
        <begin position="563"/>
        <end position="618"/>
    </location>
</feature>
<proteinExistence type="predicted"/>
<sequence>MSRLYTRNSRGRQPMLGSAPKFSKTKEHPNDTYQLPNGKNKKTYRQQRPINNRAAAAKRRRADSTSSSELSSLESDTADDASGEDSDEDSDDEDDDLPAVPAPSRSRSLNGTGRSIRSMSRSGFSIAGSTDSMFGDFGALYQEEGDDPNVSPEENRKRFETHIFAESDDDNDEVYQAVDDISDSEDELDVRRIEEQEILAMLSEEENTDADLLLNQIDGLSAYGFGDDSDASGGSIYRFPSSQGSDSGVDAATERRVHFAMDNDRSVFLRMSESPTMTRGLLPSALQEAALANSLAERRSTGLVDDLDDSDLTDDCLPEGALETTPTARPAQREPSPSVSPPSKKSPHRRGPPRGIFIDEGTKTSGILDPSGKFILMTNPHLLGEEFARRYGTSQASSPEAGFAELIEESDAGDPESVDLIRLPSADIMLTSLNSAISDPANLGQAIGPLEAFYPSSTFLFGDFAIDPDELEENFRPVDDTGEAVINLTDVIKFDEDTDDSEGPTSPFFMPPSRELSGLGNVNNEFAYLNNNNVTAFRRNADPTFAALNNTPSFREMELVSSPFATPTPRRKRKPHASPYTSSHYKGVTPVQRMRAPNHPLPSTPEASTPAKRRRIMT</sequence>
<feature type="compositionally biased region" description="Acidic residues" evidence="1">
    <location>
        <begin position="76"/>
        <end position="97"/>
    </location>
</feature>
<feature type="compositionally biased region" description="Polar residues" evidence="1">
    <location>
        <begin position="105"/>
        <end position="129"/>
    </location>
</feature>
<name>A0AAN6F631_EXODE</name>
<dbReference type="AlphaFoldDB" id="A0AAN6F631"/>
<feature type="region of interest" description="Disordered" evidence="1">
    <location>
        <begin position="302"/>
        <end position="371"/>
    </location>
</feature>
<dbReference type="EMBL" id="JAJGCB010000001">
    <property type="protein sequence ID" value="KAJ8996192.1"/>
    <property type="molecule type" value="Genomic_DNA"/>
</dbReference>
<feature type="compositionally biased region" description="Low complexity" evidence="1">
    <location>
        <begin position="64"/>
        <end position="75"/>
    </location>
</feature>
<reference evidence="2" key="1">
    <citation type="submission" date="2023-01" db="EMBL/GenBank/DDBJ databases">
        <title>Exophiala dermititidis isolated from Cystic Fibrosis Patient.</title>
        <authorList>
            <person name="Kurbessoian T."/>
            <person name="Crocker A."/>
            <person name="Murante D."/>
            <person name="Hogan D.A."/>
            <person name="Stajich J.E."/>
        </authorList>
    </citation>
    <scope>NUCLEOTIDE SEQUENCE</scope>
    <source>
        <strain evidence="2">Ex8</strain>
    </source>
</reference>
<evidence type="ECO:0000256" key="1">
    <source>
        <dbReference type="SAM" id="MobiDB-lite"/>
    </source>
</evidence>